<proteinExistence type="inferred from homology"/>
<dbReference type="PANTHER" id="PTHR11124">
    <property type="entry name" value="VACUOLAR SORTING PROTEIN VPS29"/>
    <property type="match status" value="1"/>
</dbReference>
<dbReference type="SUPFAM" id="SSF56300">
    <property type="entry name" value="Metallo-dependent phosphatases"/>
    <property type="match status" value="1"/>
</dbReference>
<keyword evidence="5" id="KW-1185">Reference proteome</keyword>
<reference evidence="4" key="1">
    <citation type="submission" date="2020-08" db="EMBL/GenBank/DDBJ databases">
        <title>Genome public.</title>
        <authorList>
            <person name="Liu C."/>
            <person name="Sun Q."/>
        </authorList>
    </citation>
    <scope>NUCLEOTIDE SEQUENCE</scope>
    <source>
        <strain evidence="4">NSJ-63</strain>
    </source>
</reference>
<dbReference type="GO" id="GO:0016787">
    <property type="term" value="F:hydrolase activity"/>
    <property type="evidence" value="ECO:0007669"/>
    <property type="project" value="UniProtKB-UniRule"/>
</dbReference>
<evidence type="ECO:0000259" key="3">
    <source>
        <dbReference type="Pfam" id="PF12850"/>
    </source>
</evidence>
<comment type="caution">
    <text evidence="4">The sequence shown here is derived from an EMBL/GenBank/DDBJ whole genome shotgun (WGS) entry which is preliminary data.</text>
</comment>
<dbReference type="GO" id="GO:0046872">
    <property type="term" value="F:metal ion binding"/>
    <property type="evidence" value="ECO:0007669"/>
    <property type="project" value="UniProtKB-KW"/>
</dbReference>
<dbReference type="InterPro" id="IPR000979">
    <property type="entry name" value="Phosphodiesterase_MJ0936/Vps29"/>
</dbReference>
<evidence type="ECO:0000256" key="2">
    <source>
        <dbReference type="RuleBase" id="RU362039"/>
    </source>
</evidence>
<dbReference type="EC" id="3.1.4.-" evidence="2"/>
<name>A0A926DL14_9FIRM</name>
<dbReference type="EMBL" id="JACRSS010000005">
    <property type="protein sequence ID" value="MBC8539159.1"/>
    <property type="molecule type" value="Genomic_DNA"/>
</dbReference>
<accession>A0A926DL14</accession>
<dbReference type="AlphaFoldDB" id="A0A926DL14"/>
<evidence type="ECO:0000313" key="4">
    <source>
        <dbReference type="EMBL" id="MBC8539159.1"/>
    </source>
</evidence>
<feature type="domain" description="Calcineurin-like phosphoesterase" evidence="3">
    <location>
        <begin position="5"/>
        <end position="146"/>
    </location>
</feature>
<keyword evidence="2" id="KW-0479">Metal-binding</keyword>
<gene>
    <name evidence="4" type="ORF">H8693_09465</name>
</gene>
<dbReference type="Gene3D" id="3.60.21.10">
    <property type="match status" value="1"/>
</dbReference>
<comment type="similarity">
    <text evidence="1 2">Belongs to the metallophosphoesterase superfamily. YfcE family.</text>
</comment>
<dbReference type="InterPro" id="IPR029052">
    <property type="entry name" value="Metallo-depent_PP-like"/>
</dbReference>
<protein>
    <recommendedName>
        <fullName evidence="2">Phosphoesterase</fullName>
        <ecNumber evidence="2">3.1.4.-</ecNumber>
    </recommendedName>
</protein>
<dbReference type="RefSeq" id="WP_249280767.1">
    <property type="nucleotide sequence ID" value="NZ_JACRSS010000005.1"/>
</dbReference>
<sequence length="160" mass="17505">MDAKRILVLSDTHRHRAAWECALKQAGPVDEIFHLGDNVGDAAAIADRAKIRVTCVKGNCDFGGAEAEELVQILGHKILLTHGHNYGVKYSIDRLCYAAEEKQAEAAFFGHTHRPLVDYYHGILLLNPGSLGEPRGGRSTFGMVLVSKEGIFPRVVELQG</sequence>
<organism evidence="4 5">
    <name type="scientific">Guopingia tenuis</name>
    <dbReference type="NCBI Taxonomy" id="2763656"/>
    <lineage>
        <taxon>Bacteria</taxon>
        <taxon>Bacillati</taxon>
        <taxon>Bacillota</taxon>
        <taxon>Clostridia</taxon>
        <taxon>Christensenellales</taxon>
        <taxon>Christensenellaceae</taxon>
        <taxon>Guopingia</taxon>
    </lineage>
</organism>
<comment type="cofactor">
    <cofactor evidence="2">
        <name>a divalent metal cation</name>
        <dbReference type="ChEBI" id="CHEBI:60240"/>
    </cofactor>
</comment>
<evidence type="ECO:0000256" key="1">
    <source>
        <dbReference type="ARBA" id="ARBA00008950"/>
    </source>
</evidence>
<dbReference type="Pfam" id="PF12850">
    <property type="entry name" value="Metallophos_2"/>
    <property type="match status" value="1"/>
</dbReference>
<dbReference type="InterPro" id="IPR024654">
    <property type="entry name" value="Calcineurin-like_PHP_lpxH"/>
</dbReference>
<dbReference type="Proteomes" id="UP000617951">
    <property type="component" value="Unassembled WGS sequence"/>
</dbReference>
<dbReference type="NCBIfam" id="TIGR00040">
    <property type="entry name" value="yfcE"/>
    <property type="match status" value="1"/>
</dbReference>
<evidence type="ECO:0000313" key="5">
    <source>
        <dbReference type="Proteomes" id="UP000617951"/>
    </source>
</evidence>